<keyword evidence="2" id="KW-1185">Reference proteome</keyword>
<organism evidence="1 2">
    <name type="scientific">Candidatus Chromulinivorax destructor</name>
    <dbReference type="NCBI Taxonomy" id="2066483"/>
    <lineage>
        <taxon>Bacteria</taxon>
        <taxon>Candidatus Babelota</taxon>
        <taxon>Candidatus Babeliae</taxon>
        <taxon>Candidatus Babeliales</taxon>
        <taxon>Candidatus Chromulinivoraceae</taxon>
        <taxon>Candidatus Chromulinivorax</taxon>
    </lineage>
</organism>
<dbReference type="EMBL" id="CP025544">
    <property type="protein sequence ID" value="AXK60511.1"/>
    <property type="molecule type" value="Genomic_DNA"/>
</dbReference>
<dbReference type="RefSeq" id="WP_115585526.1">
    <property type="nucleotide sequence ID" value="NZ_CP025544.1"/>
</dbReference>
<evidence type="ECO:0000313" key="2">
    <source>
        <dbReference type="Proteomes" id="UP000254834"/>
    </source>
</evidence>
<gene>
    <name evidence="1" type="ORF">C0J27_02010</name>
</gene>
<dbReference type="OrthoDB" id="9791091at2"/>
<reference evidence="1 2" key="1">
    <citation type="submission" date="2017-12" db="EMBL/GenBank/DDBJ databases">
        <title>Chromulinavorax destructans is a abundant pathogen of dominant heterotrophic picoflagllates.</title>
        <authorList>
            <person name="Deeg C.M."/>
            <person name="Zimmer M."/>
            <person name="Suttle C.A."/>
        </authorList>
    </citation>
    <scope>NUCLEOTIDE SEQUENCE [LARGE SCALE GENOMIC DNA]</scope>
    <source>
        <strain evidence="1 2">SeV1</strain>
    </source>
</reference>
<dbReference type="AlphaFoldDB" id="A0A345ZB44"/>
<accession>A0A345ZB44</accession>
<dbReference type="InterPro" id="IPR010298">
    <property type="entry name" value="YacP-like"/>
</dbReference>
<sequence>MIIIIDAYNLLKTVLHTQFVQDAQRTKFLQLFEKYAQRRNSNEVILVFDGGQDPYEVEENYKYLTLFYSGFMQSADDIIKKKLTTYKAFDILLVTSDRELRNYAKQYQIESLGSMEFYRILQEVMKVQDQKELIIAQTIHKTTQEENKSLDTLMEYGSRYLITKDQDKDVKLSLRYTDEQNGSKKDKKLLKKIIKI</sequence>
<dbReference type="Proteomes" id="UP000254834">
    <property type="component" value="Chromosome"/>
</dbReference>
<dbReference type="Pfam" id="PF05991">
    <property type="entry name" value="NYN_YacP"/>
    <property type="match status" value="1"/>
</dbReference>
<dbReference type="KEGG" id="cdes:C0J27_02010"/>
<name>A0A345ZB44_9BACT</name>
<protein>
    <recommendedName>
        <fullName evidence="3">NYN domain-containing protein</fullName>
    </recommendedName>
</protein>
<evidence type="ECO:0008006" key="3">
    <source>
        <dbReference type="Google" id="ProtNLM"/>
    </source>
</evidence>
<proteinExistence type="predicted"/>
<evidence type="ECO:0000313" key="1">
    <source>
        <dbReference type="EMBL" id="AXK60511.1"/>
    </source>
</evidence>